<dbReference type="InterPro" id="IPR047817">
    <property type="entry name" value="ABC2_TM_bact-type"/>
</dbReference>
<feature type="domain" description="ABC transmembrane type-2" evidence="10">
    <location>
        <begin position="31"/>
        <end position="249"/>
    </location>
</feature>
<accession>A0ABW5FCL0</accession>
<feature type="transmembrane region" description="Helical" evidence="9">
    <location>
        <begin position="109"/>
        <end position="129"/>
    </location>
</feature>
<keyword evidence="5" id="KW-0997">Cell inner membrane</keyword>
<dbReference type="Pfam" id="PF01061">
    <property type="entry name" value="ABC2_membrane"/>
    <property type="match status" value="1"/>
</dbReference>
<evidence type="ECO:0000256" key="7">
    <source>
        <dbReference type="ARBA" id="ARBA00022989"/>
    </source>
</evidence>
<keyword evidence="3 9" id="KW-0813">Transport</keyword>
<evidence type="ECO:0000256" key="3">
    <source>
        <dbReference type="ARBA" id="ARBA00022448"/>
    </source>
</evidence>
<proteinExistence type="inferred from homology"/>
<comment type="similarity">
    <text evidence="2 9">Belongs to the ABC-2 integral membrane protein family.</text>
</comment>
<comment type="subcellular location">
    <subcellularLocation>
        <location evidence="1">Cell inner membrane</location>
        <topology evidence="1">Multi-pass membrane protein</topology>
    </subcellularLocation>
    <subcellularLocation>
        <location evidence="9">Cell membrane</location>
        <topology evidence="9">Multi-pass membrane protein</topology>
    </subcellularLocation>
</comment>
<evidence type="ECO:0000313" key="11">
    <source>
        <dbReference type="EMBL" id="MFD2411732.1"/>
    </source>
</evidence>
<dbReference type="PRINTS" id="PR00164">
    <property type="entry name" value="ABC2TRNSPORT"/>
</dbReference>
<dbReference type="InterPro" id="IPR000412">
    <property type="entry name" value="ABC_2_transport"/>
</dbReference>
<evidence type="ECO:0000259" key="10">
    <source>
        <dbReference type="PROSITE" id="PS51012"/>
    </source>
</evidence>
<dbReference type="EMBL" id="JBHUKY010000031">
    <property type="protein sequence ID" value="MFD2411732.1"/>
    <property type="molecule type" value="Genomic_DNA"/>
</dbReference>
<evidence type="ECO:0000313" key="12">
    <source>
        <dbReference type="Proteomes" id="UP001597448"/>
    </source>
</evidence>
<dbReference type="RefSeq" id="WP_209988674.1">
    <property type="nucleotide sequence ID" value="NZ_JBHSVQ010000001.1"/>
</dbReference>
<keyword evidence="7 9" id="KW-1133">Transmembrane helix</keyword>
<evidence type="ECO:0000256" key="5">
    <source>
        <dbReference type="ARBA" id="ARBA00022519"/>
    </source>
</evidence>
<keyword evidence="12" id="KW-1185">Reference proteome</keyword>
<comment type="caution">
    <text evidence="11">The sequence shown here is derived from an EMBL/GenBank/DDBJ whole genome shotgun (WGS) entry which is preliminary data.</text>
</comment>
<protein>
    <recommendedName>
        <fullName evidence="9">Transport permease protein</fullName>
    </recommendedName>
</protein>
<sequence>MRYLKNFWKYKGLLREFVARDLKVKYRRSFLGYLWSLLSPLLMMIVLTAVFSSFFKFDIPNYPVYLLSGQIIFTFFSESTSMSMTSILSGGSLIKKVYVPKYIFPVSRVLSSFVTLLFSLVAIFIVILFTGVKITPEALFFPFPLLCILIFSIGMGLIMSVLAVYFRDMLHLYTILLSAWTYLTPIFYPISIVPDYVKTIIYSNPLYYYVEAFRDVVLYNQLPDFHTNFMCILFSLISLGLGLTIFYKNQKNFVLHI</sequence>
<name>A0ABW5FCL0_9BACL</name>
<dbReference type="PROSITE" id="PS51012">
    <property type="entry name" value="ABC_TM2"/>
    <property type="match status" value="1"/>
</dbReference>
<organism evidence="11 12">
    <name type="scientific">Paenibacillus rhizoplanae</name>
    <dbReference type="NCBI Taxonomy" id="1917181"/>
    <lineage>
        <taxon>Bacteria</taxon>
        <taxon>Bacillati</taxon>
        <taxon>Bacillota</taxon>
        <taxon>Bacilli</taxon>
        <taxon>Bacillales</taxon>
        <taxon>Paenibacillaceae</taxon>
        <taxon>Paenibacillus</taxon>
    </lineage>
</organism>
<keyword evidence="6 9" id="KW-0812">Transmembrane</keyword>
<keyword evidence="8 9" id="KW-0472">Membrane</keyword>
<dbReference type="Proteomes" id="UP001597448">
    <property type="component" value="Unassembled WGS sequence"/>
</dbReference>
<dbReference type="InterPro" id="IPR013525">
    <property type="entry name" value="ABC2_TM"/>
</dbReference>
<feature type="transmembrane region" description="Helical" evidence="9">
    <location>
        <begin position="141"/>
        <end position="165"/>
    </location>
</feature>
<dbReference type="PANTHER" id="PTHR30413:SF8">
    <property type="entry name" value="TRANSPORT PERMEASE PROTEIN"/>
    <property type="match status" value="1"/>
</dbReference>
<feature type="transmembrane region" description="Helical" evidence="9">
    <location>
        <begin position="172"/>
        <end position="190"/>
    </location>
</feature>
<evidence type="ECO:0000256" key="9">
    <source>
        <dbReference type="RuleBase" id="RU361157"/>
    </source>
</evidence>
<feature type="transmembrane region" description="Helical" evidence="9">
    <location>
        <begin position="67"/>
        <end position="88"/>
    </location>
</feature>
<feature type="transmembrane region" description="Helical" evidence="9">
    <location>
        <begin position="30"/>
        <end position="55"/>
    </location>
</feature>
<keyword evidence="4 9" id="KW-1003">Cell membrane</keyword>
<evidence type="ECO:0000256" key="1">
    <source>
        <dbReference type="ARBA" id="ARBA00004429"/>
    </source>
</evidence>
<evidence type="ECO:0000256" key="4">
    <source>
        <dbReference type="ARBA" id="ARBA00022475"/>
    </source>
</evidence>
<evidence type="ECO:0000256" key="6">
    <source>
        <dbReference type="ARBA" id="ARBA00022692"/>
    </source>
</evidence>
<evidence type="ECO:0000256" key="2">
    <source>
        <dbReference type="ARBA" id="ARBA00007783"/>
    </source>
</evidence>
<reference evidence="12" key="1">
    <citation type="journal article" date="2019" name="Int. J. Syst. Evol. Microbiol.">
        <title>The Global Catalogue of Microorganisms (GCM) 10K type strain sequencing project: providing services to taxonomists for standard genome sequencing and annotation.</title>
        <authorList>
            <consortium name="The Broad Institute Genomics Platform"/>
            <consortium name="The Broad Institute Genome Sequencing Center for Infectious Disease"/>
            <person name="Wu L."/>
            <person name="Ma J."/>
        </authorList>
    </citation>
    <scope>NUCLEOTIDE SEQUENCE [LARGE SCALE GENOMIC DNA]</scope>
    <source>
        <strain evidence="12">CCM 8725</strain>
    </source>
</reference>
<dbReference type="PANTHER" id="PTHR30413">
    <property type="entry name" value="INNER MEMBRANE TRANSPORT PERMEASE"/>
    <property type="match status" value="1"/>
</dbReference>
<gene>
    <name evidence="11" type="ORF">ACFSX3_17735</name>
</gene>
<evidence type="ECO:0000256" key="8">
    <source>
        <dbReference type="ARBA" id="ARBA00023136"/>
    </source>
</evidence>
<feature type="transmembrane region" description="Helical" evidence="9">
    <location>
        <begin position="225"/>
        <end position="247"/>
    </location>
</feature>